<dbReference type="RefSeq" id="WP_344803964.1">
    <property type="nucleotide sequence ID" value="NZ_BAABAB010000014.1"/>
</dbReference>
<keyword evidence="5 11" id="KW-0812">Transmembrane</keyword>
<protein>
    <recommendedName>
        <fullName evidence="10">Cytochrome c oxidase polypeptide 4</fullName>
        <ecNumber evidence="10">7.1.1.9</ecNumber>
    </recommendedName>
    <alternativeName>
        <fullName evidence="10">Cytochrome aa3 subunit 4</fullName>
    </alternativeName>
    <alternativeName>
        <fullName evidence="10">Cytochrome c oxidase polypeptide IV</fullName>
    </alternativeName>
</protein>
<name>A0ABP6ZX98_9ACTN</name>
<organism evidence="12 13">
    <name type="scientific">Microlunatus ginsengisoli</name>
    <dbReference type="NCBI Taxonomy" id="363863"/>
    <lineage>
        <taxon>Bacteria</taxon>
        <taxon>Bacillati</taxon>
        <taxon>Actinomycetota</taxon>
        <taxon>Actinomycetes</taxon>
        <taxon>Propionibacteriales</taxon>
        <taxon>Propionibacteriaceae</taxon>
        <taxon>Microlunatus</taxon>
    </lineage>
</organism>
<proteinExistence type="inferred from homology"/>
<accession>A0ABP6ZX98</accession>
<evidence type="ECO:0000256" key="3">
    <source>
        <dbReference type="ARBA" id="ARBA00006870"/>
    </source>
</evidence>
<evidence type="ECO:0000313" key="12">
    <source>
        <dbReference type="EMBL" id="GAA3617753.1"/>
    </source>
</evidence>
<dbReference type="Proteomes" id="UP001501490">
    <property type="component" value="Unassembled WGS sequence"/>
</dbReference>
<dbReference type="EC" id="7.1.1.9" evidence="10"/>
<evidence type="ECO:0000256" key="9">
    <source>
        <dbReference type="ARBA" id="ARBA00047816"/>
    </source>
</evidence>
<evidence type="ECO:0000256" key="2">
    <source>
        <dbReference type="ARBA" id="ARBA00004651"/>
    </source>
</evidence>
<sequence length="131" mass="14678">MRIEARIFIILTIFFLLVTPIYWFISHEITGAVALTLTFFLCLMLSLFLTLVARRIDERPEDRKDGEIAEGAGELGFFPPRSAWPLLLAGTVVLAVLGPVFGWWLLLLGLGLGGVALTGWVYEFYRGDHAH</sequence>
<feature type="transmembrane region" description="Helical" evidence="11">
    <location>
        <begin position="7"/>
        <end position="25"/>
    </location>
</feature>
<dbReference type="Pfam" id="PF12270">
    <property type="entry name" value="Cyt_c_ox_IV"/>
    <property type="match status" value="1"/>
</dbReference>
<evidence type="ECO:0000256" key="5">
    <source>
        <dbReference type="ARBA" id="ARBA00022692"/>
    </source>
</evidence>
<comment type="catalytic activity">
    <reaction evidence="9 10">
        <text>4 Fe(II)-[cytochrome c] + O2 + 8 H(+)(in) = 4 Fe(III)-[cytochrome c] + 2 H2O + 4 H(+)(out)</text>
        <dbReference type="Rhea" id="RHEA:11436"/>
        <dbReference type="Rhea" id="RHEA-COMP:10350"/>
        <dbReference type="Rhea" id="RHEA-COMP:14399"/>
        <dbReference type="ChEBI" id="CHEBI:15377"/>
        <dbReference type="ChEBI" id="CHEBI:15378"/>
        <dbReference type="ChEBI" id="CHEBI:15379"/>
        <dbReference type="ChEBI" id="CHEBI:29033"/>
        <dbReference type="ChEBI" id="CHEBI:29034"/>
        <dbReference type="EC" id="7.1.1.9"/>
    </reaction>
</comment>
<evidence type="ECO:0000256" key="11">
    <source>
        <dbReference type="SAM" id="Phobius"/>
    </source>
</evidence>
<dbReference type="PIRSF" id="PIRSF017385">
    <property type="entry name" value="CtaF"/>
    <property type="match status" value="1"/>
</dbReference>
<evidence type="ECO:0000256" key="10">
    <source>
        <dbReference type="PIRNR" id="PIRNR017385"/>
    </source>
</evidence>
<comment type="subcellular location">
    <subcellularLocation>
        <location evidence="2">Cell membrane</location>
        <topology evidence="2">Multi-pass membrane protein</topology>
    </subcellularLocation>
</comment>
<feature type="transmembrane region" description="Helical" evidence="11">
    <location>
        <begin position="107"/>
        <end position="125"/>
    </location>
</feature>
<evidence type="ECO:0000313" key="13">
    <source>
        <dbReference type="Proteomes" id="UP001501490"/>
    </source>
</evidence>
<comment type="subunit">
    <text evidence="10">Associates with subunits I, II and III to form cytochrome c oxidase.</text>
</comment>
<feature type="transmembrane region" description="Helical" evidence="11">
    <location>
        <begin position="31"/>
        <end position="53"/>
    </location>
</feature>
<evidence type="ECO:0000256" key="7">
    <source>
        <dbReference type="ARBA" id="ARBA00022989"/>
    </source>
</evidence>
<dbReference type="InterPro" id="IPR021050">
    <property type="entry name" value="Cyt_c_oxidase_su4_actinobac"/>
</dbReference>
<evidence type="ECO:0000256" key="4">
    <source>
        <dbReference type="ARBA" id="ARBA00022475"/>
    </source>
</evidence>
<keyword evidence="8 10" id="KW-0472">Membrane</keyword>
<comment type="caution">
    <text evidence="12">The sequence shown here is derived from an EMBL/GenBank/DDBJ whole genome shotgun (WGS) entry which is preliminary data.</text>
</comment>
<keyword evidence="6 10" id="KW-1278">Translocase</keyword>
<dbReference type="EMBL" id="BAABAB010000014">
    <property type="protein sequence ID" value="GAA3617753.1"/>
    <property type="molecule type" value="Genomic_DNA"/>
</dbReference>
<comment type="similarity">
    <text evidence="3 10">Belongs to the cytochrome c oxidase bacterial subunit CtaF family.</text>
</comment>
<keyword evidence="7 11" id="KW-1133">Transmembrane helix</keyword>
<reference evidence="13" key="1">
    <citation type="journal article" date="2019" name="Int. J. Syst. Evol. Microbiol.">
        <title>The Global Catalogue of Microorganisms (GCM) 10K type strain sequencing project: providing services to taxonomists for standard genome sequencing and annotation.</title>
        <authorList>
            <consortium name="The Broad Institute Genomics Platform"/>
            <consortium name="The Broad Institute Genome Sequencing Center for Infectious Disease"/>
            <person name="Wu L."/>
            <person name="Ma J."/>
        </authorList>
    </citation>
    <scope>NUCLEOTIDE SEQUENCE [LARGE SCALE GENOMIC DNA]</scope>
    <source>
        <strain evidence="13">JCM 16929</strain>
    </source>
</reference>
<gene>
    <name evidence="12" type="ORF">GCM10022236_19980</name>
</gene>
<evidence type="ECO:0000256" key="6">
    <source>
        <dbReference type="ARBA" id="ARBA00022967"/>
    </source>
</evidence>
<keyword evidence="4 10" id="KW-1003">Cell membrane</keyword>
<evidence type="ECO:0000256" key="8">
    <source>
        <dbReference type="ARBA" id="ARBA00023136"/>
    </source>
</evidence>
<keyword evidence="13" id="KW-1185">Reference proteome</keyword>
<evidence type="ECO:0000256" key="1">
    <source>
        <dbReference type="ARBA" id="ARBA00002536"/>
    </source>
</evidence>
<comment type="function">
    <text evidence="1 10">Part of cytochrome c oxidase, its function is unknown.</text>
</comment>